<gene>
    <name evidence="1" type="ORF">G3I18_31360</name>
</gene>
<proteinExistence type="predicted"/>
<protein>
    <submittedName>
        <fullName evidence="1">DUF2236 domain-containing protein</fullName>
    </submittedName>
</protein>
<evidence type="ECO:0000313" key="1">
    <source>
        <dbReference type="EMBL" id="NEC53015.1"/>
    </source>
</evidence>
<dbReference type="Proteomes" id="UP000471745">
    <property type="component" value="Unassembled WGS sequence"/>
</dbReference>
<evidence type="ECO:0000313" key="2">
    <source>
        <dbReference type="Proteomes" id="UP000471745"/>
    </source>
</evidence>
<reference evidence="1 2" key="1">
    <citation type="submission" date="2020-01" db="EMBL/GenBank/DDBJ databases">
        <title>Insect and environment-associated Actinomycetes.</title>
        <authorList>
            <person name="Currrie C."/>
            <person name="Chevrette M."/>
            <person name="Carlson C."/>
            <person name="Stubbendieck R."/>
            <person name="Wendt-Pienkowski E."/>
        </authorList>
    </citation>
    <scope>NUCLEOTIDE SEQUENCE [LARGE SCALE GENOMIC DNA]</scope>
    <source>
        <strain evidence="1 2">SID8189</strain>
    </source>
</reference>
<organism evidence="1 2">
    <name type="scientific">Actinospica acidiphila</name>
    <dbReference type="NCBI Taxonomy" id="304899"/>
    <lineage>
        <taxon>Bacteria</taxon>
        <taxon>Bacillati</taxon>
        <taxon>Actinomycetota</taxon>
        <taxon>Actinomycetes</taxon>
        <taxon>Catenulisporales</taxon>
        <taxon>Actinospicaceae</taxon>
        <taxon>Actinospica</taxon>
    </lineage>
</organism>
<feature type="non-terminal residue" evidence="1">
    <location>
        <position position="1"/>
    </location>
</feature>
<dbReference type="EMBL" id="JAAGNA010001093">
    <property type="protein sequence ID" value="NEC53015.1"/>
    <property type="molecule type" value="Genomic_DNA"/>
</dbReference>
<accession>A0A9X5HFN3</accession>
<comment type="caution">
    <text evidence="1">The sequence shown here is derived from an EMBL/GenBank/DDBJ whole genome shotgun (WGS) entry which is preliminary data.</text>
</comment>
<dbReference type="AlphaFoldDB" id="A0A9X5HFN3"/>
<keyword evidence="2" id="KW-1185">Reference proteome</keyword>
<sequence>LPADGLCVRPLGSAVTAGIRWALAPTRPAA</sequence>
<name>A0A9X5HFN3_9ACTN</name>